<name>A0ABQ6LQX3_9RHOB</name>
<dbReference type="EMBL" id="BSYI01000038">
    <property type="protein sequence ID" value="GMG84562.1"/>
    <property type="molecule type" value="Genomic_DNA"/>
</dbReference>
<sequence length="1035" mass="113261">MLPDRRSVIGRLLAPRAPVSLDALSANDRALAFALADLRALADSHPGELTIGTDRIQISHRIAAGLDQRAAEALGLPPLVDLVFRTDVEGSLGTSSFRLRHEWLKLGRRQAPRRIGAILETSDGPRRLPAWLLEAVEVAEAFVPGSDEAAHWEALARFRQALDPGIRISARDRAARVSITDFLQGLEVRLADRFSISPGRNARGEEDFEIVPFSEQALAARSDGETGISEAEGELGGAQLGRFQRRVRTSGALAAYRVGDGSYLVVDRGARPVLEVMSRMQNAPHAERAAFMRNPVPQITEAVEKALREAGKLEGLSPAGEEEMIEAAVGPCLVETEEYGAYSARVTGKTAYVPPAQSVSESQTTWLPEHFPDPLIRKMRGMSPEALDATCEGIREAIAEGRETVDLDGHTLPADEDTLNAVKLQADANRAAAEQPPVDQAEAAEALAASEEAAPDRGPPIVVATRDNFEELGWRPERGPRTALIAPTEPEGIRSTLKAHQSEALAWQIAAWRAGLPGVLNADEQGLGKTLQTIAFLRWLKSHMARPEAEMRGPVLVVAPTSLLENWEAEVALHLEEPGLGHLMRLYGSALGGFKKTGARGFDTQSGEERLDFSLLHEAIAEGRAHRFWILTTYTTLANYQHSLARIPFSAVVFDEIQALKNPASLRAVAARAVNADFRIGLTGTPIENSAVDLWAIMDQLCPGALDTLAEFRGRYGTPSADNMEELHGRVFRAQADLPPLALRRLKETVARDLPSKTRRLHPRLMPLAQAAAYEGARDKLAEGARGSALKMLHHIRTVSVHPDLDAELSDDDFIATSARLRASFAILDGIRQRRERALVFIEHRRMQYRFAELARQRYGLNRIDIINGDTPIRDRQAIVRHFQRHLVEDSGFDLLVLGPKAAGTGLTLTAATHVIHLSRWWNPAVEEQCNDRIHRIGQTQPVTIHVPMAIHQSRRENSFDCLLHSLMTRKRRLASSALWPMGDTREDAAALQNGLSSGQASTEGDPIVASISAMFARDGSPPPDFASDGSVVFD</sequence>
<evidence type="ECO:0000259" key="2">
    <source>
        <dbReference type="PROSITE" id="PS51192"/>
    </source>
</evidence>
<dbReference type="GO" id="GO:0004386">
    <property type="term" value="F:helicase activity"/>
    <property type="evidence" value="ECO:0007669"/>
    <property type="project" value="UniProtKB-KW"/>
</dbReference>
<dbReference type="InterPro" id="IPR001650">
    <property type="entry name" value="Helicase_C-like"/>
</dbReference>
<keyword evidence="5" id="KW-1185">Reference proteome</keyword>
<dbReference type="Gene3D" id="3.40.50.300">
    <property type="entry name" value="P-loop containing nucleotide triphosphate hydrolases"/>
    <property type="match status" value="1"/>
</dbReference>
<dbReference type="SUPFAM" id="SSF52540">
    <property type="entry name" value="P-loop containing nucleoside triphosphate hydrolases"/>
    <property type="match status" value="2"/>
</dbReference>
<dbReference type="SMART" id="SM00490">
    <property type="entry name" value="HELICc"/>
    <property type="match status" value="1"/>
</dbReference>
<dbReference type="CDD" id="cd18793">
    <property type="entry name" value="SF2_C_SNF"/>
    <property type="match status" value="1"/>
</dbReference>
<organism evidence="4 5">
    <name type="scientific">Paralimibaculum aggregatum</name>
    <dbReference type="NCBI Taxonomy" id="3036245"/>
    <lineage>
        <taxon>Bacteria</taxon>
        <taxon>Pseudomonadati</taxon>
        <taxon>Pseudomonadota</taxon>
        <taxon>Alphaproteobacteria</taxon>
        <taxon>Rhodobacterales</taxon>
        <taxon>Paracoccaceae</taxon>
        <taxon>Paralimibaculum</taxon>
    </lineage>
</organism>
<gene>
    <name evidence="4" type="ORF">LNKW23_37780</name>
</gene>
<dbReference type="Pfam" id="PF00271">
    <property type="entry name" value="Helicase_C"/>
    <property type="match status" value="1"/>
</dbReference>
<keyword evidence="1" id="KW-0378">Hydrolase</keyword>
<keyword evidence="4" id="KW-0067">ATP-binding</keyword>
<dbReference type="Proteomes" id="UP001239909">
    <property type="component" value="Unassembled WGS sequence"/>
</dbReference>
<dbReference type="CDD" id="cd17919">
    <property type="entry name" value="DEXHc_Snf"/>
    <property type="match status" value="1"/>
</dbReference>
<feature type="domain" description="Helicase ATP-binding" evidence="2">
    <location>
        <begin position="510"/>
        <end position="704"/>
    </location>
</feature>
<dbReference type="PANTHER" id="PTHR10799">
    <property type="entry name" value="SNF2/RAD54 HELICASE FAMILY"/>
    <property type="match status" value="1"/>
</dbReference>
<dbReference type="PROSITE" id="PS51192">
    <property type="entry name" value="HELICASE_ATP_BIND_1"/>
    <property type="match status" value="1"/>
</dbReference>
<dbReference type="InterPro" id="IPR027417">
    <property type="entry name" value="P-loop_NTPase"/>
</dbReference>
<evidence type="ECO:0000259" key="3">
    <source>
        <dbReference type="PROSITE" id="PS51194"/>
    </source>
</evidence>
<comment type="caution">
    <text evidence="4">The sequence shown here is derived from an EMBL/GenBank/DDBJ whole genome shotgun (WGS) entry which is preliminary data.</text>
</comment>
<dbReference type="SMART" id="SM00487">
    <property type="entry name" value="DEXDc"/>
    <property type="match status" value="1"/>
</dbReference>
<dbReference type="InterPro" id="IPR014001">
    <property type="entry name" value="Helicase_ATP-bd"/>
</dbReference>
<evidence type="ECO:0000313" key="5">
    <source>
        <dbReference type="Proteomes" id="UP001239909"/>
    </source>
</evidence>
<reference evidence="4 5" key="1">
    <citation type="submission" date="2023-04" db="EMBL/GenBank/DDBJ databases">
        <title>Marinoamorphus aggregata gen. nov., sp. Nov., isolate from tissue of brittle star Ophioplocus japonicus.</title>
        <authorList>
            <person name="Kawano K."/>
            <person name="Sawayama S."/>
            <person name="Nakagawa S."/>
        </authorList>
    </citation>
    <scope>NUCLEOTIDE SEQUENCE [LARGE SCALE GENOMIC DNA]</scope>
    <source>
        <strain evidence="4 5">NKW23</strain>
    </source>
</reference>
<dbReference type="InterPro" id="IPR000330">
    <property type="entry name" value="SNF2_N"/>
</dbReference>
<evidence type="ECO:0000256" key="1">
    <source>
        <dbReference type="ARBA" id="ARBA00022801"/>
    </source>
</evidence>
<feature type="domain" description="Helicase C-terminal" evidence="3">
    <location>
        <begin position="826"/>
        <end position="975"/>
    </location>
</feature>
<dbReference type="Gene3D" id="3.40.50.10810">
    <property type="entry name" value="Tandem AAA-ATPase domain"/>
    <property type="match status" value="1"/>
</dbReference>
<protein>
    <submittedName>
        <fullName evidence="4">DEAD/DEAH box helicase</fullName>
    </submittedName>
</protein>
<accession>A0ABQ6LQX3</accession>
<dbReference type="InterPro" id="IPR038718">
    <property type="entry name" value="SNF2-like_sf"/>
</dbReference>
<dbReference type="InterPro" id="IPR049730">
    <property type="entry name" value="SNF2/RAD54-like_C"/>
</dbReference>
<keyword evidence="4" id="KW-0347">Helicase</keyword>
<dbReference type="Pfam" id="PF00176">
    <property type="entry name" value="SNF2-rel_dom"/>
    <property type="match status" value="1"/>
</dbReference>
<dbReference type="PROSITE" id="PS51194">
    <property type="entry name" value="HELICASE_CTER"/>
    <property type="match status" value="1"/>
</dbReference>
<keyword evidence="4" id="KW-0547">Nucleotide-binding</keyword>
<evidence type="ECO:0000313" key="4">
    <source>
        <dbReference type="EMBL" id="GMG84562.1"/>
    </source>
</evidence>
<proteinExistence type="predicted"/>